<organism evidence="3">
    <name type="scientific">Myoviridae sp. ct3wi9</name>
    <dbReference type="NCBI Taxonomy" id="2826610"/>
    <lineage>
        <taxon>Viruses</taxon>
        <taxon>Duplodnaviria</taxon>
        <taxon>Heunggongvirae</taxon>
        <taxon>Uroviricota</taxon>
        <taxon>Caudoviricetes</taxon>
    </lineage>
</organism>
<protein>
    <submittedName>
        <fullName evidence="3">Uncharacterized protein</fullName>
    </submittedName>
</protein>
<feature type="compositionally biased region" description="Basic and acidic residues" evidence="2">
    <location>
        <begin position="150"/>
        <end position="164"/>
    </location>
</feature>
<evidence type="ECO:0000256" key="1">
    <source>
        <dbReference type="SAM" id="Coils"/>
    </source>
</evidence>
<dbReference type="InterPro" id="IPR055618">
    <property type="entry name" value="DUF7194"/>
</dbReference>
<dbReference type="EMBL" id="BK015006">
    <property type="protein sequence ID" value="DAD86722.1"/>
    <property type="molecule type" value="Genomic_DNA"/>
</dbReference>
<proteinExistence type="predicted"/>
<reference evidence="3" key="1">
    <citation type="journal article" date="2021" name="Proc. Natl. Acad. Sci. U.S.A.">
        <title>A Catalog of Tens of Thousands of Viruses from Human Metagenomes Reveals Hidden Associations with Chronic Diseases.</title>
        <authorList>
            <person name="Tisza M.J."/>
            <person name="Buck C.B."/>
        </authorList>
    </citation>
    <scope>NUCLEOTIDE SEQUENCE</scope>
    <source>
        <strain evidence="3">Ct3wi9</strain>
    </source>
</reference>
<keyword evidence="1" id="KW-0175">Coiled coil</keyword>
<dbReference type="Pfam" id="PF23824">
    <property type="entry name" value="DUF7194"/>
    <property type="match status" value="1"/>
</dbReference>
<feature type="region of interest" description="Disordered" evidence="2">
    <location>
        <begin position="150"/>
        <end position="171"/>
    </location>
</feature>
<sequence length="268" mass="30000">MASKMTPPYGVSGHWGLRAPFVAKPGKIYSCKEIRSFSMLQLQGVNVYESYYMPRELSKDVYEADSKVYASIVTLLGSDGERIYVPDTYIEKYPDVSGDVFKRFILSCDLGTLPGNTDVAHLIPKVSDAVEGALGRKPTVLTHIAPLKSDDLTPTERTREEKSRLSGVRDTSTTYGQLQKMTEDYGNLQAYCLALQQQLASGEKALTDNSVANQRALEEKKREYDKLKERHGQLQTKDVNNERLIASLQRRIKVLENKITSSGLTIPE</sequence>
<accession>A0A8S5MXF1</accession>
<name>A0A8S5MXF1_9CAUD</name>
<evidence type="ECO:0000256" key="2">
    <source>
        <dbReference type="SAM" id="MobiDB-lite"/>
    </source>
</evidence>
<evidence type="ECO:0000313" key="3">
    <source>
        <dbReference type="EMBL" id="DAD86722.1"/>
    </source>
</evidence>
<feature type="coiled-coil region" evidence="1">
    <location>
        <begin position="210"/>
        <end position="237"/>
    </location>
</feature>